<feature type="chain" id="PRO_5045377066" description="Lipocalin-like protein" evidence="1">
    <location>
        <begin position="22"/>
        <end position="126"/>
    </location>
</feature>
<keyword evidence="3" id="KW-1185">Reference proteome</keyword>
<reference evidence="3" key="1">
    <citation type="journal article" date="2019" name="Int. J. Syst. Evol. Microbiol.">
        <title>The Global Catalogue of Microorganisms (GCM) 10K type strain sequencing project: providing services to taxonomists for standard genome sequencing and annotation.</title>
        <authorList>
            <consortium name="The Broad Institute Genomics Platform"/>
            <consortium name="The Broad Institute Genome Sequencing Center for Infectious Disease"/>
            <person name="Wu L."/>
            <person name="Ma J."/>
        </authorList>
    </citation>
    <scope>NUCLEOTIDE SEQUENCE [LARGE SCALE GENOMIC DNA]</scope>
    <source>
        <strain evidence="3">CECT 8979</strain>
    </source>
</reference>
<evidence type="ECO:0000313" key="3">
    <source>
        <dbReference type="Proteomes" id="UP001595812"/>
    </source>
</evidence>
<keyword evidence="1" id="KW-0732">Signal</keyword>
<protein>
    <recommendedName>
        <fullName evidence="4">Lipocalin-like protein</fullName>
    </recommendedName>
</protein>
<evidence type="ECO:0000256" key="1">
    <source>
        <dbReference type="SAM" id="SignalP"/>
    </source>
</evidence>
<dbReference type="PROSITE" id="PS51257">
    <property type="entry name" value="PROKAR_LIPOPROTEIN"/>
    <property type="match status" value="1"/>
</dbReference>
<gene>
    <name evidence="2" type="ORF">ACFOSX_09125</name>
</gene>
<dbReference type="Proteomes" id="UP001595812">
    <property type="component" value="Unassembled WGS sequence"/>
</dbReference>
<sequence length="126" mass="14266">MIFRLYKPIFFILLFALTACLSSNTTEDLLRGEWQRITTNDGSETVETLVFGSAQNGLKISKTTTKDNKMSALEEMTYSLSNNKVILKLKDSSEVKFSFSESEDKLLPDDSGHAFLKVSEDISKYY</sequence>
<proteinExistence type="predicted"/>
<comment type="caution">
    <text evidence="2">The sequence shown here is derived from an EMBL/GenBank/DDBJ whole genome shotgun (WGS) entry which is preliminary data.</text>
</comment>
<name>A0ABV8AH27_9FLAO</name>
<dbReference type="EMBL" id="JBHSAT010000004">
    <property type="protein sequence ID" value="MFC3877391.1"/>
    <property type="molecule type" value="Genomic_DNA"/>
</dbReference>
<feature type="signal peptide" evidence="1">
    <location>
        <begin position="1"/>
        <end position="21"/>
    </location>
</feature>
<dbReference type="RefSeq" id="WP_386099585.1">
    <property type="nucleotide sequence ID" value="NZ_JBHSAT010000004.1"/>
</dbReference>
<evidence type="ECO:0008006" key="4">
    <source>
        <dbReference type="Google" id="ProtNLM"/>
    </source>
</evidence>
<evidence type="ECO:0000313" key="2">
    <source>
        <dbReference type="EMBL" id="MFC3877391.1"/>
    </source>
</evidence>
<accession>A0ABV8AH27</accession>
<organism evidence="2 3">
    <name type="scientific">Winogradskyella maritima</name>
    <dbReference type="NCBI Taxonomy" id="1517766"/>
    <lineage>
        <taxon>Bacteria</taxon>
        <taxon>Pseudomonadati</taxon>
        <taxon>Bacteroidota</taxon>
        <taxon>Flavobacteriia</taxon>
        <taxon>Flavobacteriales</taxon>
        <taxon>Flavobacteriaceae</taxon>
        <taxon>Winogradskyella</taxon>
    </lineage>
</organism>